<proteinExistence type="predicted"/>
<dbReference type="EMBL" id="GBXM01065949">
    <property type="protein sequence ID" value="JAH42628.1"/>
    <property type="molecule type" value="Transcribed_RNA"/>
</dbReference>
<evidence type="ECO:0000313" key="1">
    <source>
        <dbReference type="EMBL" id="JAH42628.1"/>
    </source>
</evidence>
<name>A0A0E9SQ13_ANGAN</name>
<sequence>MPVLSANVSSSSALHREQIHTEITRIFTGSRYE</sequence>
<protein>
    <submittedName>
        <fullName evidence="1">Uncharacterized protein</fullName>
    </submittedName>
</protein>
<reference evidence="1" key="1">
    <citation type="submission" date="2014-11" db="EMBL/GenBank/DDBJ databases">
        <authorList>
            <person name="Amaro Gonzalez C."/>
        </authorList>
    </citation>
    <scope>NUCLEOTIDE SEQUENCE</scope>
</reference>
<dbReference type="AlphaFoldDB" id="A0A0E9SQ13"/>
<organism evidence="1">
    <name type="scientific">Anguilla anguilla</name>
    <name type="common">European freshwater eel</name>
    <name type="synonym">Muraena anguilla</name>
    <dbReference type="NCBI Taxonomy" id="7936"/>
    <lineage>
        <taxon>Eukaryota</taxon>
        <taxon>Metazoa</taxon>
        <taxon>Chordata</taxon>
        <taxon>Craniata</taxon>
        <taxon>Vertebrata</taxon>
        <taxon>Euteleostomi</taxon>
        <taxon>Actinopterygii</taxon>
        <taxon>Neopterygii</taxon>
        <taxon>Teleostei</taxon>
        <taxon>Anguilliformes</taxon>
        <taxon>Anguillidae</taxon>
        <taxon>Anguilla</taxon>
    </lineage>
</organism>
<accession>A0A0E9SQ13</accession>
<reference evidence="1" key="2">
    <citation type="journal article" date="2015" name="Fish Shellfish Immunol.">
        <title>Early steps in the European eel (Anguilla anguilla)-Vibrio vulnificus interaction in the gills: Role of the RtxA13 toxin.</title>
        <authorList>
            <person name="Callol A."/>
            <person name="Pajuelo D."/>
            <person name="Ebbesson L."/>
            <person name="Teles M."/>
            <person name="MacKenzie S."/>
            <person name="Amaro C."/>
        </authorList>
    </citation>
    <scope>NUCLEOTIDE SEQUENCE</scope>
</reference>